<keyword evidence="2 5" id="KW-0012">Acyltransferase</keyword>
<evidence type="ECO:0000256" key="3">
    <source>
        <dbReference type="ARBA" id="ARBA00038502"/>
    </source>
</evidence>
<dbReference type="RefSeq" id="WP_272135411.1">
    <property type="nucleotide sequence ID" value="NZ_JAQLOI010000001.1"/>
</dbReference>
<sequence length="199" mass="23371">MWKEFKFHRLDERDGDLQVRLATKDDAKLISNYFCKNKEYLRRWEPVREDAFFTELGWKKKLIKLNELHLLELGFYCLIINRVTGDMLGTISFSNLTRFPLHSCNVGYSLDENAQGNGIMRKALGLACDWMFKVQNMHCINASYMPENNKSASVLKARGFEQIGFAKDYLLIDGKWEDHYLTALINTEWREKNDKRQTG</sequence>
<dbReference type="PANTHER" id="PTHR43792">
    <property type="entry name" value="GNAT FAMILY, PUTATIVE (AFU_ORTHOLOGUE AFUA_3G00765)-RELATED-RELATED"/>
    <property type="match status" value="1"/>
</dbReference>
<dbReference type="PANTHER" id="PTHR43792:SF8">
    <property type="entry name" value="[RIBOSOMAL PROTEIN US5]-ALANINE N-ACETYLTRANSFERASE"/>
    <property type="match status" value="1"/>
</dbReference>
<dbReference type="SUPFAM" id="SSF55729">
    <property type="entry name" value="Acyl-CoA N-acyltransferases (Nat)"/>
    <property type="match status" value="1"/>
</dbReference>
<dbReference type="EC" id="2.3.1.-" evidence="5"/>
<dbReference type="PROSITE" id="PS51186">
    <property type="entry name" value="GNAT"/>
    <property type="match status" value="1"/>
</dbReference>
<evidence type="ECO:0000313" key="6">
    <source>
        <dbReference type="Proteomes" id="UP001210678"/>
    </source>
</evidence>
<dbReference type="Gene3D" id="3.40.630.30">
    <property type="match status" value="1"/>
</dbReference>
<organism evidence="5 6">
    <name type="scientific">Vibrio algarum</name>
    <dbReference type="NCBI Taxonomy" id="3020714"/>
    <lineage>
        <taxon>Bacteria</taxon>
        <taxon>Pseudomonadati</taxon>
        <taxon>Pseudomonadota</taxon>
        <taxon>Gammaproteobacteria</taxon>
        <taxon>Vibrionales</taxon>
        <taxon>Vibrionaceae</taxon>
        <taxon>Vibrio</taxon>
    </lineage>
</organism>
<dbReference type="InterPro" id="IPR016181">
    <property type="entry name" value="Acyl_CoA_acyltransferase"/>
</dbReference>
<comment type="similarity">
    <text evidence="3">Belongs to the acetyltransferase family. RimJ subfamily.</text>
</comment>
<dbReference type="Proteomes" id="UP001210678">
    <property type="component" value="Unassembled WGS sequence"/>
</dbReference>
<dbReference type="Pfam" id="PF13302">
    <property type="entry name" value="Acetyltransf_3"/>
    <property type="match status" value="1"/>
</dbReference>
<dbReference type="EMBL" id="JAQLOI010000001">
    <property type="protein sequence ID" value="MDB1123779.1"/>
    <property type="molecule type" value="Genomic_DNA"/>
</dbReference>
<evidence type="ECO:0000256" key="1">
    <source>
        <dbReference type="ARBA" id="ARBA00022679"/>
    </source>
</evidence>
<comment type="caution">
    <text evidence="5">The sequence shown here is derived from an EMBL/GenBank/DDBJ whole genome shotgun (WGS) entry which is preliminary data.</text>
</comment>
<reference evidence="5 6" key="1">
    <citation type="submission" date="2023-01" db="EMBL/GenBank/DDBJ databases">
        <title>Vibrio sp. KJ40-1 sp.nov, isolated from marine algae.</title>
        <authorList>
            <person name="Butt M."/>
            <person name="Kim J.M.J."/>
            <person name="Jeon C.O.C."/>
        </authorList>
    </citation>
    <scope>NUCLEOTIDE SEQUENCE [LARGE SCALE GENOMIC DNA]</scope>
    <source>
        <strain evidence="5 6">KJ40-1</strain>
    </source>
</reference>
<keyword evidence="6" id="KW-1185">Reference proteome</keyword>
<feature type="domain" description="N-acetyltransferase" evidence="4">
    <location>
        <begin position="17"/>
        <end position="182"/>
    </location>
</feature>
<accession>A0ABT4YRV4</accession>
<evidence type="ECO:0000256" key="2">
    <source>
        <dbReference type="ARBA" id="ARBA00023315"/>
    </source>
</evidence>
<keyword evidence="1 5" id="KW-0808">Transferase</keyword>
<evidence type="ECO:0000313" key="5">
    <source>
        <dbReference type="EMBL" id="MDB1123779.1"/>
    </source>
</evidence>
<dbReference type="InterPro" id="IPR051531">
    <property type="entry name" value="N-acetyltransferase"/>
</dbReference>
<protein>
    <submittedName>
        <fullName evidence="5">GNAT family N-acetyltransferase</fullName>
        <ecNumber evidence="5">2.3.1.-</ecNumber>
    </submittedName>
</protein>
<dbReference type="InterPro" id="IPR000182">
    <property type="entry name" value="GNAT_dom"/>
</dbReference>
<gene>
    <name evidence="5" type="ORF">PGX00_08960</name>
</gene>
<proteinExistence type="inferred from homology"/>
<dbReference type="GO" id="GO:0016746">
    <property type="term" value="F:acyltransferase activity"/>
    <property type="evidence" value="ECO:0007669"/>
    <property type="project" value="UniProtKB-KW"/>
</dbReference>
<evidence type="ECO:0000259" key="4">
    <source>
        <dbReference type="PROSITE" id="PS51186"/>
    </source>
</evidence>
<name>A0ABT4YRV4_9VIBR</name>